<dbReference type="GO" id="GO:0043171">
    <property type="term" value="P:peptide catabolic process"/>
    <property type="evidence" value="ECO:0007669"/>
    <property type="project" value="TreeGrafter"/>
</dbReference>
<dbReference type="GO" id="GO:0005886">
    <property type="term" value="C:plasma membrane"/>
    <property type="evidence" value="ECO:0007669"/>
    <property type="project" value="UniProtKB-SubCell"/>
</dbReference>
<keyword evidence="8 19" id="KW-0732">Signal</keyword>
<comment type="similarity">
    <text evidence="2">Belongs to the peptidase M1 family.</text>
</comment>
<dbReference type="SUPFAM" id="SSF63737">
    <property type="entry name" value="Leukotriene A4 hydrolase N-terminal domain"/>
    <property type="match status" value="1"/>
</dbReference>
<evidence type="ECO:0000256" key="11">
    <source>
        <dbReference type="ARBA" id="ARBA00023049"/>
    </source>
</evidence>
<dbReference type="AlphaFoldDB" id="A0A6H0D319"/>
<evidence type="ECO:0000256" key="13">
    <source>
        <dbReference type="ARBA" id="ARBA00023180"/>
    </source>
</evidence>
<evidence type="ECO:0000259" key="21">
    <source>
        <dbReference type="Pfam" id="PF11838"/>
    </source>
</evidence>
<feature type="chain" id="PRO_5026010754" evidence="19">
    <location>
        <begin position="18"/>
        <end position="1032"/>
    </location>
</feature>
<dbReference type="Pfam" id="PF01433">
    <property type="entry name" value="Peptidase_M1"/>
    <property type="match status" value="1"/>
</dbReference>
<evidence type="ECO:0000256" key="3">
    <source>
        <dbReference type="ARBA" id="ARBA00022438"/>
    </source>
</evidence>
<dbReference type="InterPro" id="IPR042097">
    <property type="entry name" value="Aminopeptidase_N-like_N_sf"/>
</dbReference>
<dbReference type="SMR" id="A0A6H0D319"/>
<evidence type="ECO:0000256" key="9">
    <source>
        <dbReference type="ARBA" id="ARBA00022801"/>
    </source>
</evidence>
<keyword evidence="11" id="KW-0482">Metalloprotease</keyword>
<dbReference type="FunFam" id="1.10.390.10:FF:000013">
    <property type="entry name" value="Aminopeptidase N"/>
    <property type="match status" value="1"/>
</dbReference>
<evidence type="ECO:0000256" key="17">
    <source>
        <dbReference type="PIRSR" id="PIRSR634016-4"/>
    </source>
</evidence>
<dbReference type="GO" id="GO:0070006">
    <property type="term" value="F:metalloaminopeptidase activity"/>
    <property type="evidence" value="ECO:0007669"/>
    <property type="project" value="TreeGrafter"/>
</dbReference>
<dbReference type="InterPro" id="IPR034016">
    <property type="entry name" value="M1_APN-typ"/>
</dbReference>
<feature type="signal peptide" evidence="19">
    <location>
        <begin position="1"/>
        <end position="17"/>
    </location>
</feature>
<dbReference type="GO" id="GO:0008270">
    <property type="term" value="F:zinc ion binding"/>
    <property type="evidence" value="ECO:0007669"/>
    <property type="project" value="InterPro"/>
</dbReference>
<dbReference type="SUPFAM" id="SSF55486">
    <property type="entry name" value="Metalloproteases ('zincins'), catalytic domain"/>
    <property type="match status" value="1"/>
</dbReference>
<dbReference type="OrthoDB" id="10031169at2759"/>
<dbReference type="GO" id="GO:0005737">
    <property type="term" value="C:cytoplasm"/>
    <property type="evidence" value="ECO:0007669"/>
    <property type="project" value="TreeGrafter"/>
</dbReference>
<comment type="cofactor">
    <cofactor evidence="16">
        <name>Zn(2+)</name>
        <dbReference type="ChEBI" id="CHEBI:29105"/>
    </cofactor>
    <text evidence="16">Binds 1 zinc ion per subunit.</text>
</comment>
<proteinExistence type="evidence at transcript level"/>
<protein>
    <submittedName>
        <fullName evidence="23">APN2</fullName>
    </submittedName>
</protein>
<dbReference type="InterPro" id="IPR045357">
    <property type="entry name" value="Aminopeptidase_N-like_N"/>
</dbReference>
<evidence type="ECO:0000256" key="16">
    <source>
        <dbReference type="PIRSR" id="PIRSR634016-3"/>
    </source>
</evidence>
<dbReference type="InterPro" id="IPR024571">
    <property type="entry name" value="ERAP1-like_C_dom"/>
</dbReference>
<feature type="site" description="Transition state stabilizer" evidence="17">
    <location>
        <position position="445"/>
    </location>
</feature>
<keyword evidence="14" id="KW-0449">Lipoprotein</keyword>
<comment type="subcellular location">
    <subcellularLocation>
        <location evidence="1">Cell membrane</location>
        <topology evidence="1">Lipid-anchor</topology>
        <topology evidence="1">GPI-anchor</topology>
    </subcellularLocation>
</comment>
<dbReference type="PRINTS" id="PR00756">
    <property type="entry name" value="ALADIPTASE"/>
</dbReference>
<dbReference type="GO" id="GO:0005615">
    <property type="term" value="C:extracellular space"/>
    <property type="evidence" value="ECO:0007669"/>
    <property type="project" value="TreeGrafter"/>
</dbReference>
<evidence type="ECO:0000256" key="12">
    <source>
        <dbReference type="ARBA" id="ARBA00023136"/>
    </source>
</evidence>
<dbReference type="Gene3D" id="1.25.50.20">
    <property type="match status" value="1"/>
</dbReference>
<feature type="domain" description="Peptidase M1 membrane alanine aminopeptidase" evidence="20">
    <location>
        <begin position="281"/>
        <end position="512"/>
    </location>
</feature>
<evidence type="ECO:0000256" key="4">
    <source>
        <dbReference type="ARBA" id="ARBA00022475"/>
    </source>
</evidence>
<keyword evidence="12" id="KW-0472">Membrane</keyword>
<dbReference type="EMBL" id="MT002820">
    <property type="protein sequence ID" value="QIS77240.1"/>
    <property type="molecule type" value="mRNA"/>
</dbReference>
<reference evidence="23" key="1">
    <citation type="submission" date="2020-01" db="EMBL/GenBank/DDBJ databases">
        <authorList>
            <person name="Niu L.L."/>
            <person name="Liang G.M."/>
        </authorList>
    </citation>
    <scope>NUCLEOTIDE SEQUENCE</scope>
</reference>
<evidence type="ECO:0000256" key="5">
    <source>
        <dbReference type="ARBA" id="ARBA00022622"/>
    </source>
</evidence>
<keyword evidence="3" id="KW-0031">Aminopeptidase</keyword>
<dbReference type="Pfam" id="PF11838">
    <property type="entry name" value="ERAP1_C"/>
    <property type="match status" value="1"/>
</dbReference>
<evidence type="ECO:0000259" key="22">
    <source>
        <dbReference type="Pfam" id="PF17900"/>
    </source>
</evidence>
<evidence type="ECO:0000256" key="7">
    <source>
        <dbReference type="ARBA" id="ARBA00022723"/>
    </source>
</evidence>
<feature type="compositionally biased region" description="Acidic residues" evidence="18">
    <location>
        <begin position="927"/>
        <end position="942"/>
    </location>
</feature>
<feature type="domain" description="Aminopeptidase N-like N-terminal" evidence="22">
    <location>
        <begin position="47"/>
        <end position="245"/>
    </location>
</feature>
<name>A0A6H0D319_HELAM</name>
<evidence type="ECO:0000256" key="10">
    <source>
        <dbReference type="ARBA" id="ARBA00022833"/>
    </source>
</evidence>
<dbReference type="GO" id="GO:0098552">
    <property type="term" value="C:side of membrane"/>
    <property type="evidence" value="ECO:0007669"/>
    <property type="project" value="UniProtKB-KW"/>
</dbReference>
<dbReference type="FunFam" id="2.60.40.1910:FF:000008">
    <property type="entry name" value="Aminopeptidase"/>
    <property type="match status" value="1"/>
</dbReference>
<evidence type="ECO:0000256" key="6">
    <source>
        <dbReference type="ARBA" id="ARBA00022670"/>
    </source>
</evidence>
<dbReference type="PANTHER" id="PTHR11533:SF301">
    <property type="entry name" value="AMINOPEPTIDASE"/>
    <property type="match status" value="1"/>
</dbReference>
<dbReference type="InterPro" id="IPR027268">
    <property type="entry name" value="Peptidase_M4/M1_CTD_sf"/>
</dbReference>
<sequence>MQFITIILLASAAIISADFPLPPEFDEPEFFSTSDPDSYRLPEDLDPINYVVEVTPYFTATDTKEAFTFDGIVTITLRTLKADLNALIIQENVRAINSVALTTEAGTTVPLHATNPFERISAYHFLKVNLPAGATLENGAVYKLTVDYVGNINETPLSRGVFRGSHKDANGNTRWYAATHLQPTNSRQAFPSFDEPGFKSTFDIIINRPVTFAPSFSNMGIKSSDLVNNRIREVFYTTPRMSAYLVTFHISEDFTVIANNNNDARSYRILARPTAAGQGQYALEVGPPVTNWLGEYLGIDYYSMDENTNMKNDQIASPYWASGATENWGLVTYRELRLLYQEGETNALDKMYIGTITAHELAHKWFGNLITCRWWDNVWINEGFASYFEYFAMDGVDKTMELEDQFNIMYVQSALSADATLSTRALQHTVNSPTEVTGHFSGISYSKGASLLLMLKHFVTENTFKKALNIFLEARKFEHAFPADLYSAFATAVQQDGVPSNTFDIASFMKYWVEEPGYPVLEVSVNSADGRIELSQKRFLVSATATPTDQVWPLPLTYTTESNPDWQNLLPSKVMTAKTDFIERTVGANEWVIFNVQQKGIYRVNYDTRNWELLAAALSRDHTAIHHLNRAQIVDDVFALMRSGQMTYRLGFKVLDFLKKDTSYYSWYPAITGFNWLRNRFLHLPTTLAAFDEILYGFLDAVITDLGYDVVANEPLTRTLNRFFTLSFACNIGHKGCVDNAVQKFVALKDNSVAVNPNLRRHVFCEGLRAGGLDEWQYLYNRRQASNNQGDEVAMLRSLGCTSNTAAGQAYLNMILDDDVVKAQDRVNAFSFFYMGHRDNAKAGLQFLKDNVDAIRKAVVLPAWFNNVLTTTASYLDEAGLRDMEEWLLANQNAVPEFAVGISAITSARNNMQWGSDNAATIIAAANDEDPPEDGGSGEEVDPTPAPTTTTTEAPTTTTTEAPTTTTTEAPTTTTTAEPTTEGSGEESTTPDGSSTTAAPESGESEQDESSSATIFLPTTVLLSWTVLAMLL</sequence>
<evidence type="ECO:0000256" key="2">
    <source>
        <dbReference type="ARBA" id="ARBA00010136"/>
    </source>
</evidence>
<feature type="region of interest" description="Disordered" evidence="18">
    <location>
        <begin position="927"/>
        <end position="1013"/>
    </location>
</feature>
<keyword evidence="13" id="KW-0325">Glycoprotein</keyword>
<keyword evidence="6" id="KW-0645">Protease</keyword>
<evidence type="ECO:0000256" key="19">
    <source>
        <dbReference type="SAM" id="SignalP"/>
    </source>
</evidence>
<keyword evidence="4" id="KW-1003">Cell membrane</keyword>
<feature type="compositionally biased region" description="Low complexity" evidence="18">
    <location>
        <begin position="947"/>
        <end position="997"/>
    </location>
</feature>
<dbReference type="Pfam" id="PF17900">
    <property type="entry name" value="Peptidase_M1_N"/>
    <property type="match status" value="1"/>
</dbReference>
<evidence type="ECO:0000256" key="14">
    <source>
        <dbReference type="ARBA" id="ARBA00023288"/>
    </source>
</evidence>
<dbReference type="GO" id="GO:0006508">
    <property type="term" value="P:proteolysis"/>
    <property type="evidence" value="ECO:0007669"/>
    <property type="project" value="UniProtKB-KW"/>
</dbReference>
<evidence type="ECO:0000256" key="1">
    <source>
        <dbReference type="ARBA" id="ARBA00004609"/>
    </source>
</evidence>
<dbReference type="PANTHER" id="PTHR11533">
    <property type="entry name" value="PROTEASE M1 ZINC METALLOPROTEASE"/>
    <property type="match status" value="1"/>
</dbReference>
<feature type="binding site" evidence="16">
    <location>
        <position position="363"/>
    </location>
    <ligand>
        <name>Zn(2+)</name>
        <dbReference type="ChEBI" id="CHEBI:29105"/>
        <note>catalytic</note>
    </ligand>
</feature>
<dbReference type="Gene3D" id="1.10.390.10">
    <property type="entry name" value="Neutral Protease Domain 2"/>
    <property type="match status" value="1"/>
</dbReference>
<feature type="active site" description="Proton acceptor" evidence="15">
    <location>
        <position position="360"/>
    </location>
</feature>
<keyword evidence="7 16" id="KW-0479">Metal-binding</keyword>
<dbReference type="Gene3D" id="2.60.40.1730">
    <property type="entry name" value="tricorn interacting facor f3 domain"/>
    <property type="match status" value="1"/>
</dbReference>
<feature type="domain" description="ERAP1-like C-terminal" evidence="21">
    <location>
        <begin position="591"/>
        <end position="898"/>
    </location>
</feature>
<evidence type="ECO:0000259" key="20">
    <source>
        <dbReference type="Pfam" id="PF01433"/>
    </source>
</evidence>
<evidence type="ECO:0000256" key="15">
    <source>
        <dbReference type="PIRSR" id="PIRSR634016-1"/>
    </source>
</evidence>
<evidence type="ECO:0000256" key="18">
    <source>
        <dbReference type="SAM" id="MobiDB-lite"/>
    </source>
</evidence>
<feature type="binding site" evidence="16">
    <location>
        <position position="359"/>
    </location>
    <ligand>
        <name>Zn(2+)</name>
        <dbReference type="ChEBI" id="CHEBI:29105"/>
        <note>catalytic</note>
    </ligand>
</feature>
<organism evidence="23">
    <name type="scientific">Helicoverpa armigera</name>
    <name type="common">Cotton bollworm</name>
    <name type="synonym">Heliothis armigera</name>
    <dbReference type="NCBI Taxonomy" id="29058"/>
    <lineage>
        <taxon>Eukaryota</taxon>
        <taxon>Metazoa</taxon>
        <taxon>Ecdysozoa</taxon>
        <taxon>Arthropoda</taxon>
        <taxon>Hexapoda</taxon>
        <taxon>Insecta</taxon>
        <taxon>Pterygota</taxon>
        <taxon>Neoptera</taxon>
        <taxon>Endopterygota</taxon>
        <taxon>Lepidoptera</taxon>
        <taxon>Glossata</taxon>
        <taxon>Ditrysia</taxon>
        <taxon>Noctuoidea</taxon>
        <taxon>Noctuidae</taxon>
        <taxon>Heliothinae</taxon>
        <taxon>Helicoverpa</taxon>
    </lineage>
</organism>
<keyword evidence="5" id="KW-0336">GPI-anchor</keyword>
<feature type="binding site" evidence="16">
    <location>
        <position position="382"/>
    </location>
    <ligand>
        <name>Zn(2+)</name>
        <dbReference type="ChEBI" id="CHEBI:29105"/>
        <note>catalytic</note>
    </ligand>
</feature>
<evidence type="ECO:0000256" key="8">
    <source>
        <dbReference type="ARBA" id="ARBA00022729"/>
    </source>
</evidence>
<keyword evidence="9" id="KW-0378">Hydrolase</keyword>
<dbReference type="InterPro" id="IPR050344">
    <property type="entry name" value="Peptidase_M1_aminopeptidases"/>
</dbReference>
<evidence type="ECO:0000313" key="23">
    <source>
        <dbReference type="EMBL" id="QIS77240.1"/>
    </source>
</evidence>
<dbReference type="Gene3D" id="2.60.40.1910">
    <property type="match status" value="1"/>
</dbReference>
<dbReference type="InterPro" id="IPR014782">
    <property type="entry name" value="Peptidase_M1_dom"/>
</dbReference>
<dbReference type="InterPro" id="IPR001930">
    <property type="entry name" value="Peptidase_M1"/>
</dbReference>
<accession>A0A6H0D319</accession>
<keyword evidence="10 16" id="KW-0862">Zinc</keyword>
<dbReference type="CDD" id="cd09601">
    <property type="entry name" value="M1_APN-Q_like"/>
    <property type="match status" value="1"/>
</dbReference>
<dbReference type="GO" id="GO:0042277">
    <property type="term" value="F:peptide binding"/>
    <property type="evidence" value="ECO:0007669"/>
    <property type="project" value="TreeGrafter"/>
</dbReference>